<reference evidence="2 3" key="1">
    <citation type="submission" date="2024-01" db="EMBL/GenBank/DDBJ databases">
        <title>The genomes of 5 underutilized Papilionoideae crops provide insights into root nodulation and disease resistanc.</title>
        <authorList>
            <person name="Jiang F."/>
        </authorList>
    </citation>
    <scope>NUCLEOTIDE SEQUENCE [LARGE SCALE GENOMIC DNA]</scope>
    <source>
        <strain evidence="2">DUOXIRENSHENG_FW03</strain>
        <tissue evidence="2">Leaves</tissue>
    </source>
</reference>
<feature type="compositionally biased region" description="Gly residues" evidence="1">
    <location>
        <begin position="1"/>
        <end position="10"/>
    </location>
</feature>
<dbReference type="EMBL" id="JAYMYS010000002">
    <property type="protein sequence ID" value="KAK7406328.1"/>
    <property type="molecule type" value="Genomic_DNA"/>
</dbReference>
<gene>
    <name evidence="2" type="ORF">VNO78_07951</name>
</gene>
<keyword evidence="3" id="KW-1185">Reference proteome</keyword>
<evidence type="ECO:0000256" key="1">
    <source>
        <dbReference type="SAM" id="MobiDB-lite"/>
    </source>
</evidence>
<sequence>MTNKGRGGGRNPPNCGRGHGASWRPPVTTTSAYISTAESTIPVVRQGQGSLPSVQEFVIPTNAEGSGPLSREPTPEYSPIVESTQLVDSRLLLQVSNGEKGQEVNLIPPNIRPVLEQHWNSTNFKNKSVIAKAN</sequence>
<evidence type="ECO:0000313" key="3">
    <source>
        <dbReference type="Proteomes" id="UP001386955"/>
    </source>
</evidence>
<feature type="region of interest" description="Disordered" evidence="1">
    <location>
        <begin position="1"/>
        <end position="29"/>
    </location>
</feature>
<comment type="caution">
    <text evidence="2">The sequence shown here is derived from an EMBL/GenBank/DDBJ whole genome shotgun (WGS) entry which is preliminary data.</text>
</comment>
<organism evidence="2 3">
    <name type="scientific">Psophocarpus tetragonolobus</name>
    <name type="common">Winged bean</name>
    <name type="synonym">Dolichos tetragonolobus</name>
    <dbReference type="NCBI Taxonomy" id="3891"/>
    <lineage>
        <taxon>Eukaryota</taxon>
        <taxon>Viridiplantae</taxon>
        <taxon>Streptophyta</taxon>
        <taxon>Embryophyta</taxon>
        <taxon>Tracheophyta</taxon>
        <taxon>Spermatophyta</taxon>
        <taxon>Magnoliopsida</taxon>
        <taxon>eudicotyledons</taxon>
        <taxon>Gunneridae</taxon>
        <taxon>Pentapetalae</taxon>
        <taxon>rosids</taxon>
        <taxon>fabids</taxon>
        <taxon>Fabales</taxon>
        <taxon>Fabaceae</taxon>
        <taxon>Papilionoideae</taxon>
        <taxon>50 kb inversion clade</taxon>
        <taxon>NPAAA clade</taxon>
        <taxon>indigoferoid/millettioid clade</taxon>
        <taxon>Phaseoleae</taxon>
        <taxon>Psophocarpus</taxon>
    </lineage>
</organism>
<evidence type="ECO:0000313" key="2">
    <source>
        <dbReference type="EMBL" id="KAK7406328.1"/>
    </source>
</evidence>
<accession>A0AAN9XSI8</accession>
<dbReference type="Proteomes" id="UP001386955">
    <property type="component" value="Unassembled WGS sequence"/>
</dbReference>
<dbReference type="AlphaFoldDB" id="A0AAN9XSI8"/>
<protein>
    <submittedName>
        <fullName evidence="2">Uncharacterized protein</fullName>
    </submittedName>
</protein>
<proteinExistence type="predicted"/>
<name>A0AAN9XSI8_PSOTE</name>